<reference evidence="10" key="1">
    <citation type="submission" date="2022-07" db="EMBL/GenBank/DDBJ databases">
        <authorList>
            <person name="Macas J."/>
            <person name="Novak P."/>
            <person name="Neumann P."/>
        </authorList>
    </citation>
    <scope>NUCLEOTIDE SEQUENCE</scope>
</reference>
<evidence type="ECO:0000256" key="7">
    <source>
        <dbReference type="ARBA" id="ARBA00023288"/>
    </source>
</evidence>
<evidence type="ECO:0000313" key="10">
    <source>
        <dbReference type="EMBL" id="CAH9138789.1"/>
    </source>
</evidence>
<dbReference type="InterPro" id="IPR033254">
    <property type="entry name" value="Plant_FLA"/>
</dbReference>
<keyword evidence="4" id="KW-0336">GPI-anchor</keyword>
<comment type="similarity">
    <text evidence="2">Belongs to the fasciclin-like AGP family.</text>
</comment>
<evidence type="ECO:0000256" key="5">
    <source>
        <dbReference type="ARBA" id="ARBA00022729"/>
    </source>
</evidence>
<organism evidence="10 11">
    <name type="scientific">Cuscuta epithymum</name>
    <dbReference type="NCBI Taxonomy" id="186058"/>
    <lineage>
        <taxon>Eukaryota</taxon>
        <taxon>Viridiplantae</taxon>
        <taxon>Streptophyta</taxon>
        <taxon>Embryophyta</taxon>
        <taxon>Tracheophyta</taxon>
        <taxon>Spermatophyta</taxon>
        <taxon>Magnoliopsida</taxon>
        <taxon>eudicotyledons</taxon>
        <taxon>Gunneridae</taxon>
        <taxon>Pentapetalae</taxon>
        <taxon>asterids</taxon>
        <taxon>lamiids</taxon>
        <taxon>Solanales</taxon>
        <taxon>Convolvulaceae</taxon>
        <taxon>Cuscuteae</taxon>
        <taxon>Cuscuta</taxon>
        <taxon>Cuscuta subgen. Cuscuta</taxon>
    </lineage>
</organism>
<keyword evidence="5 8" id="KW-0732">Signal</keyword>
<evidence type="ECO:0000259" key="9">
    <source>
        <dbReference type="PROSITE" id="PS50213"/>
    </source>
</evidence>
<name>A0AAV0FTB2_9ASTE</name>
<dbReference type="Pfam" id="PF02469">
    <property type="entry name" value="Fasciclin"/>
    <property type="match status" value="1"/>
</dbReference>
<feature type="chain" id="PRO_5043976014" description="FAS1 domain-containing protein" evidence="8">
    <location>
        <begin position="25"/>
        <end position="187"/>
    </location>
</feature>
<keyword evidence="4" id="KW-0325">Glycoprotein</keyword>
<dbReference type="PANTHER" id="PTHR32382">
    <property type="entry name" value="FASCICLIN-LIKE ARABINOGALACTAN PROTEIN"/>
    <property type="match status" value="1"/>
</dbReference>
<proteinExistence type="inferred from homology"/>
<dbReference type="EMBL" id="CAMAPF010001012">
    <property type="protein sequence ID" value="CAH9138789.1"/>
    <property type="molecule type" value="Genomic_DNA"/>
</dbReference>
<dbReference type="PANTHER" id="PTHR32382:SF4">
    <property type="entry name" value="FASCICLIN-LIKE ARABINOGALACTAN PROTEIN 1"/>
    <property type="match status" value="1"/>
</dbReference>
<dbReference type="Proteomes" id="UP001152523">
    <property type="component" value="Unassembled WGS sequence"/>
</dbReference>
<keyword evidence="6" id="KW-0472">Membrane</keyword>
<evidence type="ECO:0000256" key="1">
    <source>
        <dbReference type="ARBA" id="ARBA00004609"/>
    </source>
</evidence>
<dbReference type="AlphaFoldDB" id="A0AAV0FTB2"/>
<sequence>MRRLWAAMICGVSVWWLIPGATTAAGHNITSILENKPELSSFSSYLTETNLTAEINRREGITVLAVDNAAMEALAGGGNRTLESIKDVLLLHVLVDYIDGADNETGRGAVAVPTLCQGTSTNLGSDGFVNVVRAPQAGGGESVAFLPVNVVNPTSLEPLPAFVESVEKVPNSISVIQISHFLTLPHK</sequence>
<dbReference type="GO" id="GO:0098552">
    <property type="term" value="C:side of membrane"/>
    <property type="evidence" value="ECO:0007669"/>
    <property type="project" value="UniProtKB-KW"/>
</dbReference>
<comment type="subcellular location">
    <subcellularLocation>
        <location evidence="1">Cell membrane</location>
        <topology evidence="1">Lipid-anchor</topology>
        <topology evidence="1">GPI-anchor</topology>
    </subcellularLocation>
</comment>
<keyword evidence="7" id="KW-0449">Lipoprotein</keyword>
<evidence type="ECO:0000313" key="11">
    <source>
        <dbReference type="Proteomes" id="UP001152523"/>
    </source>
</evidence>
<dbReference type="PROSITE" id="PS50213">
    <property type="entry name" value="FAS1"/>
    <property type="match status" value="1"/>
</dbReference>
<keyword evidence="3" id="KW-1003">Cell membrane</keyword>
<comment type="caution">
    <text evidence="10">The sequence shown here is derived from an EMBL/GenBank/DDBJ whole genome shotgun (WGS) entry which is preliminary data.</text>
</comment>
<gene>
    <name evidence="10" type="ORF">CEPIT_LOCUS37088</name>
</gene>
<evidence type="ECO:0000256" key="2">
    <source>
        <dbReference type="ARBA" id="ARBA00007843"/>
    </source>
</evidence>
<dbReference type="GO" id="GO:0005886">
    <property type="term" value="C:plasma membrane"/>
    <property type="evidence" value="ECO:0007669"/>
    <property type="project" value="UniProtKB-SubCell"/>
</dbReference>
<protein>
    <recommendedName>
        <fullName evidence="9">FAS1 domain-containing protein</fullName>
    </recommendedName>
</protein>
<feature type="signal peptide" evidence="8">
    <location>
        <begin position="1"/>
        <end position="24"/>
    </location>
</feature>
<dbReference type="InterPro" id="IPR000782">
    <property type="entry name" value="FAS1_domain"/>
</dbReference>
<evidence type="ECO:0000256" key="8">
    <source>
        <dbReference type="SAM" id="SignalP"/>
    </source>
</evidence>
<feature type="domain" description="FAS1" evidence="9">
    <location>
        <begin position="26"/>
        <end position="170"/>
    </location>
</feature>
<evidence type="ECO:0000256" key="6">
    <source>
        <dbReference type="ARBA" id="ARBA00023136"/>
    </source>
</evidence>
<evidence type="ECO:0000256" key="4">
    <source>
        <dbReference type="ARBA" id="ARBA00022622"/>
    </source>
</evidence>
<dbReference type="Gene3D" id="2.30.180.10">
    <property type="entry name" value="FAS1 domain"/>
    <property type="match status" value="1"/>
</dbReference>
<keyword evidence="11" id="KW-1185">Reference proteome</keyword>
<dbReference type="InterPro" id="IPR036378">
    <property type="entry name" value="FAS1_dom_sf"/>
</dbReference>
<accession>A0AAV0FTB2</accession>
<dbReference type="SUPFAM" id="SSF82153">
    <property type="entry name" value="FAS1 domain"/>
    <property type="match status" value="1"/>
</dbReference>
<evidence type="ECO:0000256" key="3">
    <source>
        <dbReference type="ARBA" id="ARBA00022475"/>
    </source>
</evidence>